<dbReference type="GO" id="GO:0003729">
    <property type="term" value="F:mRNA binding"/>
    <property type="evidence" value="ECO:0007669"/>
    <property type="project" value="TreeGrafter"/>
</dbReference>
<reference evidence="5" key="1">
    <citation type="submission" date="2013-07" db="EMBL/GenBank/DDBJ databases">
        <authorList>
            <consortium name="The Broad Institute Genome Sequencing Platform"/>
            <person name="Cuomo C."/>
            <person name="Litvintseva A."/>
            <person name="Chen Y."/>
            <person name="Heitman J."/>
            <person name="Sun S."/>
            <person name="Springer D."/>
            <person name="Dromer F."/>
            <person name="Young S.K."/>
            <person name="Zeng Q."/>
            <person name="Gargeya S."/>
            <person name="Fitzgerald M."/>
            <person name="Abouelleil A."/>
            <person name="Alvarado L."/>
            <person name="Berlin A.M."/>
            <person name="Chapman S.B."/>
            <person name="Dewar J."/>
            <person name="Goldberg J."/>
            <person name="Griggs A."/>
            <person name="Gujja S."/>
            <person name="Hansen M."/>
            <person name="Howarth C."/>
            <person name="Imamovic A."/>
            <person name="Larimer J."/>
            <person name="McCowan C."/>
            <person name="Murphy C."/>
            <person name="Pearson M."/>
            <person name="Priest M."/>
            <person name="Roberts A."/>
            <person name="Saif S."/>
            <person name="Shea T."/>
            <person name="Sykes S."/>
            <person name="Wortman J."/>
            <person name="Nusbaum C."/>
            <person name="Birren B."/>
        </authorList>
    </citation>
    <scope>NUCLEOTIDE SEQUENCE</scope>
    <source>
        <strain evidence="5">CBS 10118</strain>
    </source>
</reference>
<reference evidence="5" key="2">
    <citation type="submission" date="2024-02" db="EMBL/GenBank/DDBJ databases">
        <title>Comparative genomics of Cryptococcus and Kwoniella reveals pathogenesis evolution and contrasting modes of karyotype evolution via chromosome fusion or intercentromeric recombination.</title>
        <authorList>
            <person name="Coelho M.A."/>
            <person name="David-Palma M."/>
            <person name="Shea T."/>
            <person name="Bowers K."/>
            <person name="McGinley-Smith S."/>
            <person name="Mohammad A.W."/>
            <person name="Gnirke A."/>
            <person name="Yurkov A.M."/>
            <person name="Nowrousian M."/>
            <person name="Sun S."/>
            <person name="Cuomo C.A."/>
            <person name="Heitman J."/>
        </authorList>
    </citation>
    <scope>NUCLEOTIDE SEQUENCE</scope>
    <source>
        <strain evidence="5">CBS 10118</strain>
    </source>
</reference>
<dbReference type="PANTHER" id="PTHR13107">
    <property type="entry name" value="N6-ADENOSINE-METHYLTRANSFERASE NON-CATALYTIC SUBUNIT"/>
    <property type="match status" value="1"/>
</dbReference>
<feature type="region of interest" description="Disordered" evidence="4">
    <location>
        <begin position="554"/>
        <end position="592"/>
    </location>
</feature>
<dbReference type="KEGG" id="kbi:30209762"/>
<evidence type="ECO:0000256" key="2">
    <source>
        <dbReference type="ARBA" id="ARBA00023242"/>
    </source>
</evidence>
<dbReference type="PANTHER" id="PTHR13107:SF0">
    <property type="entry name" value="N6-ADENOSINE-METHYLTRANSFERASE NON-CATALYTIC SUBUNIT"/>
    <property type="match status" value="1"/>
</dbReference>
<accession>A0AAJ8MB24</accession>
<keyword evidence="2" id="KW-0539">Nucleus</keyword>
<dbReference type="EMBL" id="CP144544">
    <property type="protein sequence ID" value="WVW84209.1"/>
    <property type="molecule type" value="Genomic_DNA"/>
</dbReference>
<dbReference type="GO" id="GO:0005634">
    <property type="term" value="C:nucleus"/>
    <property type="evidence" value="ECO:0007669"/>
    <property type="project" value="UniProtKB-SubCell"/>
</dbReference>
<proteinExistence type="inferred from homology"/>
<dbReference type="AlphaFoldDB" id="A0AAJ8MB24"/>
<protein>
    <recommendedName>
        <fullName evidence="7">Transcription regulator</fullName>
    </recommendedName>
</protein>
<organism evidence="5 6">
    <name type="scientific">Kwoniella bestiolae CBS 10118</name>
    <dbReference type="NCBI Taxonomy" id="1296100"/>
    <lineage>
        <taxon>Eukaryota</taxon>
        <taxon>Fungi</taxon>
        <taxon>Dikarya</taxon>
        <taxon>Basidiomycota</taxon>
        <taxon>Agaricomycotina</taxon>
        <taxon>Tremellomycetes</taxon>
        <taxon>Tremellales</taxon>
        <taxon>Cryptococcaceae</taxon>
        <taxon>Kwoniella</taxon>
    </lineage>
</organism>
<evidence type="ECO:0000256" key="1">
    <source>
        <dbReference type="ARBA" id="ARBA00004123"/>
    </source>
</evidence>
<evidence type="ECO:0008006" key="7">
    <source>
        <dbReference type="Google" id="ProtNLM"/>
    </source>
</evidence>
<sequence length="592" mass="64924">MTTALSSHSTFLQDILDRQTKRRKLIDPSHTFPAQVEIRSLANSRHATDIVHEDNVPSKEKVLNYVKEEDTVRNDYAAWFGRGGREEVGSNFILGAKDEEICEEYPALKKLMTLKSTLVSTHSHPPLYTQLPSIAPSAIQSALGTNKFDVILINPLISSWEETSNLPIRQISSDPSFVFLWVGRGDNEGLERGRECFAKWGFRRAEDIVWVKTNKLSLSSGQGVMSGGEGGDRTQGNEEDVEPGPGKGDGKESDINLKADGTEDHSAGTRKRKVENGSLFASQKEHCLMGIRGTVRRSTDMRSVHCNVDTDVMIWEGEDEPDSPAFPPYLYTLIENFCLGTRRLELFPTSPNPRKGWVTASTIPLPETSTSEEQVQPFDHTVYPTMVPESDGRPILPYHTEIDSLRPKSPQRRPRNLPGGGGTGNLTPNTTGGRPSPNPGSAGFRPNNHNRPRPPPPQQQQQQNMGMQGFNPFVGGGMMNPMGMNMMGMMPFGGPPYVGMGVNNGQPGNFQQMPMGMGMGMPMQMPMQMPMGMGMGMGMPFGGGFDPMNMMNMGGYNAQHQQGQGQGPGQGNPQNQNQGGMGWQGQGQGNWQ</sequence>
<feature type="compositionally biased region" description="Low complexity" evidence="4">
    <location>
        <begin position="425"/>
        <end position="435"/>
    </location>
</feature>
<dbReference type="Proteomes" id="UP000092730">
    <property type="component" value="Chromosome 4"/>
</dbReference>
<dbReference type="GeneID" id="30209762"/>
<comment type="similarity">
    <text evidence="3">Belongs to the MT-A70-like family.</text>
</comment>
<gene>
    <name evidence="5" type="ORF">I302_106239</name>
</gene>
<name>A0AAJ8MB24_9TREE</name>
<evidence type="ECO:0000256" key="3">
    <source>
        <dbReference type="PROSITE-ProRule" id="PRU00489"/>
    </source>
</evidence>
<evidence type="ECO:0000313" key="6">
    <source>
        <dbReference type="Proteomes" id="UP000092730"/>
    </source>
</evidence>
<dbReference type="GO" id="GO:0036396">
    <property type="term" value="C:RNA N6-methyladenosine methyltransferase complex"/>
    <property type="evidence" value="ECO:0007669"/>
    <property type="project" value="TreeGrafter"/>
</dbReference>
<comment type="subcellular location">
    <subcellularLocation>
        <location evidence="1">Nucleus</location>
    </subcellularLocation>
</comment>
<dbReference type="PROSITE" id="PS51143">
    <property type="entry name" value="MT_A70"/>
    <property type="match status" value="1"/>
</dbReference>
<dbReference type="RefSeq" id="XP_065726308.1">
    <property type="nucleotide sequence ID" value="XM_065870236.1"/>
</dbReference>
<feature type="compositionally biased region" description="Basic and acidic residues" evidence="4">
    <location>
        <begin position="248"/>
        <end position="267"/>
    </location>
</feature>
<dbReference type="InterPro" id="IPR045123">
    <property type="entry name" value="METTL14-like"/>
</dbReference>
<dbReference type="InterPro" id="IPR007757">
    <property type="entry name" value="MT-A70-like"/>
</dbReference>
<keyword evidence="6" id="KW-1185">Reference proteome</keyword>
<evidence type="ECO:0000313" key="5">
    <source>
        <dbReference type="EMBL" id="WVW84209.1"/>
    </source>
</evidence>
<evidence type="ECO:0000256" key="4">
    <source>
        <dbReference type="SAM" id="MobiDB-lite"/>
    </source>
</evidence>
<feature type="compositionally biased region" description="Gly residues" evidence="4">
    <location>
        <begin position="579"/>
        <end position="592"/>
    </location>
</feature>
<dbReference type="Pfam" id="PF05063">
    <property type="entry name" value="MT-A70"/>
    <property type="match status" value="2"/>
</dbReference>
<feature type="region of interest" description="Disordered" evidence="4">
    <location>
        <begin position="219"/>
        <end position="276"/>
    </location>
</feature>
<feature type="region of interest" description="Disordered" evidence="4">
    <location>
        <begin position="383"/>
        <end position="473"/>
    </location>
</feature>
<feature type="compositionally biased region" description="Low complexity" evidence="4">
    <location>
        <begin position="554"/>
        <end position="563"/>
    </location>
</feature>
<dbReference type="PROSITE" id="PS51592">
    <property type="entry name" value="SAM_MTA70L_2"/>
    <property type="match status" value="1"/>
</dbReference>